<evidence type="ECO:0000259" key="2">
    <source>
        <dbReference type="Pfam" id="PF13581"/>
    </source>
</evidence>
<dbReference type="PANTHER" id="PTHR35526:SF3">
    <property type="entry name" value="ANTI-SIGMA-F FACTOR RSBW"/>
    <property type="match status" value="1"/>
</dbReference>
<dbReference type="RefSeq" id="WP_203985374.1">
    <property type="nucleotide sequence ID" value="NZ_BOOU01000046.1"/>
</dbReference>
<keyword evidence="4" id="KW-1185">Reference proteome</keyword>
<dbReference type="InterPro" id="IPR050267">
    <property type="entry name" value="Anti-sigma-factor_SerPK"/>
</dbReference>
<evidence type="ECO:0000313" key="3">
    <source>
        <dbReference type="EMBL" id="GII78216.1"/>
    </source>
</evidence>
<feature type="domain" description="Histidine kinase/HSP90-like ATPase" evidence="2">
    <location>
        <begin position="15"/>
        <end position="123"/>
    </location>
</feature>
<comment type="caution">
    <text evidence="3">The sequence shown here is derived from an EMBL/GenBank/DDBJ whole genome shotgun (WGS) entry which is preliminary data.</text>
</comment>
<sequence>MLPTLLGTIDLIGVPESVATARAFVRERLGPADPVLDEVVLLVSEVVTNSVIHSGSRDGGPVTLALSRVDGAVHVEVLDCGSEDGPRIRDDPHGEGGRGMILLDAIAETWGVHRDRGGSLLWFVVGVREEGSTPDKLGGGAGLSGVGG</sequence>
<keyword evidence="1" id="KW-0418">Kinase</keyword>
<gene>
    <name evidence="3" type="ORF">Sru01_31980</name>
</gene>
<reference evidence="3" key="1">
    <citation type="submission" date="2021-01" db="EMBL/GenBank/DDBJ databases">
        <title>Whole genome shotgun sequence of Sphaerisporangium rufum NBRC 109079.</title>
        <authorList>
            <person name="Komaki H."/>
            <person name="Tamura T."/>
        </authorList>
    </citation>
    <scope>NUCLEOTIDE SEQUENCE</scope>
    <source>
        <strain evidence="3">NBRC 109079</strain>
    </source>
</reference>
<dbReference type="AlphaFoldDB" id="A0A919R1W1"/>
<organism evidence="3 4">
    <name type="scientific">Sphaerisporangium rufum</name>
    <dbReference type="NCBI Taxonomy" id="1381558"/>
    <lineage>
        <taxon>Bacteria</taxon>
        <taxon>Bacillati</taxon>
        <taxon>Actinomycetota</taxon>
        <taxon>Actinomycetes</taxon>
        <taxon>Streptosporangiales</taxon>
        <taxon>Streptosporangiaceae</taxon>
        <taxon>Sphaerisporangium</taxon>
    </lineage>
</organism>
<dbReference type="Gene3D" id="3.30.565.10">
    <property type="entry name" value="Histidine kinase-like ATPase, C-terminal domain"/>
    <property type="match status" value="1"/>
</dbReference>
<evidence type="ECO:0000256" key="1">
    <source>
        <dbReference type="ARBA" id="ARBA00022527"/>
    </source>
</evidence>
<accession>A0A919R1W1</accession>
<keyword evidence="1" id="KW-0808">Transferase</keyword>
<dbReference type="CDD" id="cd16936">
    <property type="entry name" value="HATPase_RsbW-like"/>
    <property type="match status" value="1"/>
</dbReference>
<proteinExistence type="predicted"/>
<dbReference type="EMBL" id="BOOU01000046">
    <property type="protein sequence ID" value="GII78216.1"/>
    <property type="molecule type" value="Genomic_DNA"/>
</dbReference>
<dbReference type="SUPFAM" id="SSF55874">
    <property type="entry name" value="ATPase domain of HSP90 chaperone/DNA topoisomerase II/histidine kinase"/>
    <property type="match status" value="1"/>
</dbReference>
<evidence type="ECO:0000313" key="4">
    <source>
        <dbReference type="Proteomes" id="UP000655287"/>
    </source>
</evidence>
<keyword evidence="1" id="KW-0723">Serine/threonine-protein kinase</keyword>
<dbReference type="GO" id="GO:0004674">
    <property type="term" value="F:protein serine/threonine kinase activity"/>
    <property type="evidence" value="ECO:0007669"/>
    <property type="project" value="UniProtKB-KW"/>
</dbReference>
<protein>
    <recommendedName>
        <fullName evidence="2">Histidine kinase/HSP90-like ATPase domain-containing protein</fullName>
    </recommendedName>
</protein>
<dbReference type="InterPro" id="IPR003594">
    <property type="entry name" value="HATPase_dom"/>
</dbReference>
<dbReference type="PANTHER" id="PTHR35526">
    <property type="entry name" value="ANTI-SIGMA-F FACTOR RSBW-RELATED"/>
    <property type="match status" value="1"/>
</dbReference>
<name>A0A919R1W1_9ACTN</name>
<dbReference type="Proteomes" id="UP000655287">
    <property type="component" value="Unassembled WGS sequence"/>
</dbReference>
<dbReference type="InterPro" id="IPR036890">
    <property type="entry name" value="HATPase_C_sf"/>
</dbReference>
<dbReference type="Pfam" id="PF13581">
    <property type="entry name" value="HATPase_c_2"/>
    <property type="match status" value="1"/>
</dbReference>